<dbReference type="SUPFAM" id="SSF52540">
    <property type="entry name" value="P-loop containing nucleoside triphosphate hydrolases"/>
    <property type="match status" value="1"/>
</dbReference>
<dbReference type="InterPro" id="IPR050388">
    <property type="entry name" value="ABC_Ni/Peptide_Import"/>
</dbReference>
<dbReference type="InterPro" id="IPR003439">
    <property type="entry name" value="ABC_transporter-like_ATP-bd"/>
</dbReference>
<protein>
    <submittedName>
        <fullName evidence="10">ABC transporter ATP-binding protein</fullName>
    </submittedName>
</protein>
<dbReference type="PROSITE" id="PS50893">
    <property type="entry name" value="ABC_TRANSPORTER_2"/>
    <property type="match status" value="1"/>
</dbReference>
<evidence type="ECO:0000256" key="4">
    <source>
        <dbReference type="ARBA" id="ARBA00022519"/>
    </source>
</evidence>
<sequence length="322" mass="35677">MSEVILDVQGLKTYFYTSKGIVKAVDNVSFKVGRGEVLGIAGESGCGKSTLGFSLIRLVPPPGRIVGGRITFMAEDILKMPEEEFRTKVRWKGISMVFQGAMNALNPVYTVGAQIAEVLTLHKGLSKKEALEEAANLLKMVGLDPRRIRSYPHELSGGMKQRVVIAMALALRPSLVIADEPTTALDVVVQAQIMNLLKRLQRELKMSIILITHDMSLIAEIADKVAIMYAGKIVEIGSSDRVFNNPLHPYTRALINSIPSLRKELKKLEFIPGVPPDLIQPPPGCRFHPRCKYAFEPCNKEEPPMVEVEPGHFVSCWLHAKR</sequence>
<keyword evidence="4" id="KW-0997">Cell inner membrane</keyword>
<evidence type="ECO:0000256" key="6">
    <source>
        <dbReference type="ARBA" id="ARBA00022840"/>
    </source>
</evidence>
<evidence type="ECO:0000256" key="5">
    <source>
        <dbReference type="ARBA" id="ARBA00022741"/>
    </source>
</evidence>
<dbReference type="Pfam" id="PF00005">
    <property type="entry name" value="ABC_tran"/>
    <property type="match status" value="1"/>
</dbReference>
<dbReference type="InterPro" id="IPR003593">
    <property type="entry name" value="AAA+_ATPase"/>
</dbReference>
<evidence type="ECO:0000256" key="3">
    <source>
        <dbReference type="ARBA" id="ARBA00022475"/>
    </source>
</evidence>
<dbReference type="GO" id="GO:0005524">
    <property type="term" value="F:ATP binding"/>
    <property type="evidence" value="ECO:0007669"/>
    <property type="project" value="UniProtKB-KW"/>
</dbReference>
<evidence type="ECO:0000259" key="9">
    <source>
        <dbReference type="PROSITE" id="PS50893"/>
    </source>
</evidence>
<keyword evidence="8" id="KW-0472">Membrane</keyword>
<dbReference type="Gene3D" id="3.40.50.300">
    <property type="entry name" value="P-loop containing nucleotide triphosphate hydrolases"/>
    <property type="match status" value="1"/>
</dbReference>
<dbReference type="PANTHER" id="PTHR43297">
    <property type="entry name" value="OLIGOPEPTIDE TRANSPORT ATP-BINDING PROTEIN APPD"/>
    <property type="match status" value="1"/>
</dbReference>
<dbReference type="EMBL" id="DRYK01000001">
    <property type="protein sequence ID" value="HHP67177.1"/>
    <property type="molecule type" value="Genomic_DNA"/>
</dbReference>
<dbReference type="NCBIfam" id="TIGR01727">
    <property type="entry name" value="oligo_HPY"/>
    <property type="match status" value="1"/>
</dbReference>
<keyword evidence="5" id="KW-0547">Nucleotide-binding</keyword>
<dbReference type="CDD" id="cd03257">
    <property type="entry name" value="ABC_NikE_OppD_transporters"/>
    <property type="match status" value="1"/>
</dbReference>
<evidence type="ECO:0000256" key="8">
    <source>
        <dbReference type="ARBA" id="ARBA00023136"/>
    </source>
</evidence>
<dbReference type="PROSITE" id="PS00211">
    <property type="entry name" value="ABC_TRANSPORTER_1"/>
    <property type="match status" value="1"/>
</dbReference>
<organism evidence="10">
    <name type="scientific">Thermogladius calderae</name>
    <dbReference type="NCBI Taxonomy" id="1200300"/>
    <lineage>
        <taxon>Archaea</taxon>
        <taxon>Thermoproteota</taxon>
        <taxon>Thermoprotei</taxon>
        <taxon>Desulfurococcales</taxon>
        <taxon>Desulfurococcaceae</taxon>
        <taxon>Thermogladius</taxon>
    </lineage>
</organism>
<evidence type="ECO:0000256" key="2">
    <source>
        <dbReference type="ARBA" id="ARBA00022448"/>
    </source>
</evidence>
<dbReference type="Pfam" id="PF08352">
    <property type="entry name" value="oligo_HPY"/>
    <property type="match status" value="1"/>
</dbReference>
<dbReference type="SMART" id="SM00382">
    <property type="entry name" value="AAA"/>
    <property type="match status" value="1"/>
</dbReference>
<dbReference type="AlphaFoldDB" id="A0A7J3XWV2"/>
<dbReference type="GO" id="GO:0015833">
    <property type="term" value="P:peptide transport"/>
    <property type="evidence" value="ECO:0007669"/>
    <property type="project" value="InterPro"/>
</dbReference>
<dbReference type="PANTHER" id="PTHR43297:SF14">
    <property type="entry name" value="ATPASE AAA-TYPE CORE DOMAIN-CONTAINING PROTEIN"/>
    <property type="match status" value="1"/>
</dbReference>
<keyword evidence="2" id="KW-0813">Transport</keyword>
<dbReference type="FunFam" id="3.40.50.300:FF:000016">
    <property type="entry name" value="Oligopeptide ABC transporter ATP-binding component"/>
    <property type="match status" value="1"/>
</dbReference>
<dbReference type="GO" id="GO:0016887">
    <property type="term" value="F:ATP hydrolysis activity"/>
    <property type="evidence" value="ECO:0007669"/>
    <property type="project" value="InterPro"/>
</dbReference>
<dbReference type="InterPro" id="IPR017871">
    <property type="entry name" value="ABC_transporter-like_CS"/>
</dbReference>
<comment type="subcellular location">
    <subcellularLocation>
        <location evidence="1">Cell membrane</location>
        <topology evidence="1">Peripheral membrane protein</topology>
    </subcellularLocation>
</comment>
<evidence type="ECO:0000313" key="10">
    <source>
        <dbReference type="EMBL" id="HHP67177.1"/>
    </source>
</evidence>
<keyword evidence="3" id="KW-1003">Cell membrane</keyword>
<name>A0A7J3XWV2_9CREN</name>
<comment type="caution">
    <text evidence="10">The sequence shown here is derived from an EMBL/GenBank/DDBJ whole genome shotgun (WGS) entry which is preliminary data.</text>
</comment>
<dbReference type="InterPro" id="IPR027417">
    <property type="entry name" value="P-loop_NTPase"/>
</dbReference>
<proteinExistence type="predicted"/>
<accession>A0A7J3XWV2</accession>
<feature type="domain" description="ABC transporter" evidence="9">
    <location>
        <begin position="6"/>
        <end position="255"/>
    </location>
</feature>
<reference evidence="10" key="1">
    <citation type="journal article" date="2020" name="mSystems">
        <title>Genome- and Community-Level Interaction Insights into Carbon Utilization and Element Cycling Functions of Hydrothermarchaeota in Hydrothermal Sediment.</title>
        <authorList>
            <person name="Zhou Z."/>
            <person name="Liu Y."/>
            <person name="Xu W."/>
            <person name="Pan J."/>
            <person name="Luo Z.H."/>
            <person name="Li M."/>
        </authorList>
    </citation>
    <scope>NUCLEOTIDE SEQUENCE [LARGE SCALE GENOMIC DNA]</scope>
    <source>
        <strain evidence="10">SpSt-110</strain>
    </source>
</reference>
<gene>
    <name evidence="10" type="ORF">ENM60_00010</name>
</gene>
<dbReference type="GO" id="GO:0005886">
    <property type="term" value="C:plasma membrane"/>
    <property type="evidence" value="ECO:0007669"/>
    <property type="project" value="UniProtKB-SubCell"/>
</dbReference>
<dbReference type="InterPro" id="IPR013563">
    <property type="entry name" value="Oligopep_ABC_C"/>
</dbReference>
<keyword evidence="6 10" id="KW-0067">ATP-binding</keyword>
<keyword evidence="7" id="KW-1278">Translocase</keyword>
<evidence type="ECO:0000256" key="1">
    <source>
        <dbReference type="ARBA" id="ARBA00004202"/>
    </source>
</evidence>
<evidence type="ECO:0000256" key="7">
    <source>
        <dbReference type="ARBA" id="ARBA00022967"/>
    </source>
</evidence>